<dbReference type="PROSITE" id="PS00183">
    <property type="entry name" value="UBC_1"/>
    <property type="match status" value="1"/>
</dbReference>
<dbReference type="Gene3D" id="3.10.110.10">
    <property type="entry name" value="Ubiquitin Conjugating Enzyme"/>
    <property type="match status" value="1"/>
</dbReference>
<dbReference type="PANTHER" id="PTHR24067">
    <property type="entry name" value="UBIQUITIN-CONJUGATING ENZYME E2"/>
    <property type="match status" value="1"/>
</dbReference>
<evidence type="ECO:0000313" key="7">
    <source>
        <dbReference type="EMBL" id="KFD49578.1"/>
    </source>
</evidence>
<dbReference type="InterPro" id="IPR050113">
    <property type="entry name" value="Ub_conjugating_enzyme"/>
</dbReference>
<reference evidence="7 9" key="1">
    <citation type="journal article" date="2014" name="Nat. Genet.">
        <title>Genome and transcriptome of the porcine whipworm Trichuris suis.</title>
        <authorList>
            <person name="Jex A.R."/>
            <person name="Nejsum P."/>
            <person name="Schwarz E.M."/>
            <person name="Hu L."/>
            <person name="Young N.D."/>
            <person name="Hall R.S."/>
            <person name="Korhonen P.K."/>
            <person name="Liao S."/>
            <person name="Thamsborg S."/>
            <person name="Xia J."/>
            <person name="Xu P."/>
            <person name="Wang S."/>
            <person name="Scheerlinck J.P."/>
            <person name="Hofmann A."/>
            <person name="Sternberg P.W."/>
            <person name="Wang J."/>
            <person name="Gasser R.B."/>
        </authorList>
    </citation>
    <scope>NUCLEOTIDE SEQUENCE [LARGE SCALE GENOMIC DNA]</scope>
    <source>
        <strain evidence="8">DCEP-RM93F</strain>
        <strain evidence="7">DCEP-RM93M</strain>
    </source>
</reference>
<dbReference type="InterPro" id="IPR000608">
    <property type="entry name" value="UBC"/>
</dbReference>
<accession>A0A085LX82</accession>
<evidence type="ECO:0000313" key="9">
    <source>
        <dbReference type="Proteomes" id="UP000030764"/>
    </source>
</evidence>
<dbReference type="GO" id="GO:0005524">
    <property type="term" value="F:ATP binding"/>
    <property type="evidence" value="ECO:0007669"/>
    <property type="project" value="UniProtKB-UniRule"/>
</dbReference>
<feature type="compositionally biased region" description="Acidic residues" evidence="5">
    <location>
        <begin position="236"/>
        <end position="247"/>
    </location>
</feature>
<dbReference type="InterPro" id="IPR016135">
    <property type="entry name" value="UBQ-conjugating_enzyme/RWD"/>
</dbReference>
<evidence type="ECO:0000256" key="1">
    <source>
        <dbReference type="ARBA" id="ARBA00022679"/>
    </source>
</evidence>
<evidence type="ECO:0000256" key="2">
    <source>
        <dbReference type="ARBA" id="ARBA00022786"/>
    </source>
</evidence>
<dbReference type="CDD" id="cd23803">
    <property type="entry name" value="UBCc_UBE2R"/>
    <property type="match status" value="1"/>
</dbReference>
<feature type="compositionally biased region" description="Acidic residues" evidence="5">
    <location>
        <begin position="214"/>
        <end position="226"/>
    </location>
</feature>
<dbReference type="Pfam" id="PF00179">
    <property type="entry name" value="UQ_con"/>
    <property type="match status" value="1"/>
</dbReference>
<feature type="region of interest" description="Disordered" evidence="5">
    <location>
        <begin position="209"/>
        <end position="247"/>
    </location>
</feature>
<dbReference type="AlphaFoldDB" id="A0A085LX82"/>
<evidence type="ECO:0000256" key="4">
    <source>
        <dbReference type="RuleBase" id="RU362109"/>
    </source>
</evidence>
<keyword evidence="9" id="KW-1185">Reference proteome</keyword>
<dbReference type="GO" id="GO:0016740">
    <property type="term" value="F:transferase activity"/>
    <property type="evidence" value="ECO:0007669"/>
    <property type="project" value="UniProtKB-KW"/>
</dbReference>
<evidence type="ECO:0000256" key="3">
    <source>
        <dbReference type="PROSITE-ProRule" id="PRU10133"/>
    </source>
</evidence>
<dbReference type="GO" id="GO:0032446">
    <property type="term" value="P:protein modification by small protein conjugation"/>
    <property type="evidence" value="ECO:0007669"/>
    <property type="project" value="UniProtKB-ARBA"/>
</dbReference>
<keyword evidence="2 4" id="KW-0833">Ubl conjugation pathway</keyword>
<dbReference type="EMBL" id="KL367490">
    <property type="protein sequence ID" value="KFD70139.1"/>
    <property type="molecule type" value="Genomic_DNA"/>
</dbReference>
<feature type="active site" description="Glycyl thioester intermediate" evidence="3">
    <location>
        <position position="90"/>
    </location>
</feature>
<gene>
    <name evidence="7" type="ORF">M513_09521</name>
    <name evidence="8" type="ORF">M514_09521</name>
</gene>
<name>A0A085LX82_9BILA</name>
<dbReference type="SMART" id="SM00212">
    <property type="entry name" value="UBCc"/>
    <property type="match status" value="1"/>
</dbReference>
<keyword evidence="4" id="KW-0547">Nucleotide-binding</keyword>
<evidence type="ECO:0000313" key="8">
    <source>
        <dbReference type="EMBL" id="KFD70139.1"/>
    </source>
</evidence>
<dbReference type="PROSITE" id="PS50127">
    <property type="entry name" value="UBC_2"/>
    <property type="match status" value="1"/>
</dbReference>
<dbReference type="InterPro" id="IPR023313">
    <property type="entry name" value="UBQ-conjugating_AS"/>
</dbReference>
<organism evidence="7 9">
    <name type="scientific">Trichuris suis</name>
    <name type="common">pig whipworm</name>
    <dbReference type="NCBI Taxonomy" id="68888"/>
    <lineage>
        <taxon>Eukaryota</taxon>
        <taxon>Metazoa</taxon>
        <taxon>Ecdysozoa</taxon>
        <taxon>Nematoda</taxon>
        <taxon>Enoplea</taxon>
        <taxon>Dorylaimia</taxon>
        <taxon>Trichinellida</taxon>
        <taxon>Trichuridae</taxon>
        <taxon>Trichuris</taxon>
    </lineage>
</organism>
<keyword evidence="1" id="KW-0808">Transferase</keyword>
<dbReference type="SUPFAM" id="SSF54495">
    <property type="entry name" value="UBC-like"/>
    <property type="match status" value="1"/>
</dbReference>
<protein>
    <recommendedName>
        <fullName evidence="6">UBC core domain-containing protein</fullName>
    </recommendedName>
</protein>
<comment type="similarity">
    <text evidence="4">Belongs to the ubiquitin-conjugating enzyme family.</text>
</comment>
<sequence>MTLHMAKRMLAQEMKSLTEEPMEGFRVKLIDDQDLFEWEVALFGPPATIYEGGYLKAILHFPMNYPFSPPIMRFTTRLWHPNIYESGEVCISILHPPVDDSQSGELACERWNPAQTVRTILLSVISLLNEPNTNSPANVEASVMYRRYKEGLDDEYAKVVRRIVRLTAEDAARDGVVVPTTVDDYCVKAKKEEPGDTDEQSYAMEFRFWRNDEYSENEEEDEEDDSSQSAEKERENAEEEELSNVSQ</sequence>
<evidence type="ECO:0000256" key="5">
    <source>
        <dbReference type="SAM" id="MobiDB-lite"/>
    </source>
</evidence>
<dbReference type="Proteomes" id="UP000030764">
    <property type="component" value="Unassembled WGS sequence"/>
</dbReference>
<dbReference type="FunFam" id="3.10.110.10:FF:000051">
    <property type="entry name" value="ubiquitin-conjugating enzyme E2 R2-like"/>
    <property type="match status" value="1"/>
</dbReference>
<feature type="domain" description="UBC core" evidence="6">
    <location>
        <begin position="5"/>
        <end position="169"/>
    </location>
</feature>
<dbReference type="EMBL" id="KL363267">
    <property type="protein sequence ID" value="KFD49578.1"/>
    <property type="molecule type" value="Genomic_DNA"/>
</dbReference>
<dbReference type="Proteomes" id="UP000030758">
    <property type="component" value="Unassembled WGS sequence"/>
</dbReference>
<proteinExistence type="inferred from homology"/>
<evidence type="ECO:0000259" key="6">
    <source>
        <dbReference type="PROSITE" id="PS50127"/>
    </source>
</evidence>
<keyword evidence="4" id="KW-0067">ATP-binding</keyword>